<dbReference type="FunFam" id="1.10.10.60:FF:000001">
    <property type="entry name" value="MYB-related transcription factor"/>
    <property type="match status" value="1"/>
</dbReference>
<dbReference type="AlphaFoldDB" id="A0A804J5W1"/>
<dbReference type="GO" id="GO:0000987">
    <property type="term" value="F:cis-regulatory region sequence-specific DNA binding"/>
    <property type="evidence" value="ECO:0000318"/>
    <property type="project" value="GO_Central"/>
</dbReference>
<evidence type="ECO:0000256" key="4">
    <source>
        <dbReference type="ARBA" id="ARBA00023125"/>
    </source>
</evidence>
<evidence type="ECO:0000256" key="5">
    <source>
        <dbReference type="ARBA" id="ARBA00023163"/>
    </source>
</evidence>
<reference evidence="10" key="2">
    <citation type="submission" date="2021-05" db="UniProtKB">
        <authorList>
            <consortium name="EnsemblPlants"/>
        </authorList>
    </citation>
    <scope>IDENTIFICATION</scope>
    <source>
        <strain evidence="10">subsp. malaccensis</strain>
    </source>
</reference>
<dbReference type="GO" id="GO:0051707">
    <property type="term" value="P:response to other organism"/>
    <property type="evidence" value="ECO:0007669"/>
    <property type="project" value="UniProtKB-ARBA"/>
</dbReference>
<gene>
    <name evidence="9" type="ORF">GSMUA_270640.1</name>
</gene>
<evidence type="ECO:0000256" key="6">
    <source>
        <dbReference type="ARBA" id="ARBA00023242"/>
    </source>
</evidence>
<evidence type="ECO:0000256" key="3">
    <source>
        <dbReference type="ARBA" id="ARBA00023015"/>
    </source>
</evidence>
<feature type="domain" description="Myb-like" evidence="7">
    <location>
        <begin position="62"/>
        <end position="112"/>
    </location>
</feature>
<dbReference type="InParanoid" id="A0A804J5W1"/>
<dbReference type="SUPFAM" id="SSF46689">
    <property type="entry name" value="Homeodomain-like"/>
    <property type="match status" value="1"/>
</dbReference>
<dbReference type="InterPro" id="IPR009057">
    <property type="entry name" value="Homeodomain-like_sf"/>
</dbReference>
<dbReference type="Gramene" id="Ma05_t18420.1">
    <property type="protein sequence ID" value="Ma05_p18420.1"/>
    <property type="gene ID" value="Ma05_g18420"/>
</dbReference>
<dbReference type="CDD" id="cd00167">
    <property type="entry name" value="SANT"/>
    <property type="match status" value="1"/>
</dbReference>
<feature type="domain" description="HTH myb-type" evidence="8">
    <location>
        <begin position="62"/>
        <end position="116"/>
    </location>
</feature>
<keyword evidence="2" id="KW-0677">Repeat</keyword>
<accession>A0A804J5W1</accession>
<dbReference type="OMA" id="RNWNIIS"/>
<dbReference type="Proteomes" id="UP000012960">
    <property type="component" value="Unplaced"/>
</dbReference>
<evidence type="ECO:0000259" key="7">
    <source>
        <dbReference type="PROSITE" id="PS50090"/>
    </source>
</evidence>
<dbReference type="EnsemblPlants" id="Ma05_t18420.1">
    <property type="protein sequence ID" value="Ma05_p18420.1"/>
    <property type="gene ID" value="Ma05_g18420"/>
</dbReference>
<dbReference type="PROSITE" id="PS50090">
    <property type="entry name" value="MYB_LIKE"/>
    <property type="match status" value="2"/>
</dbReference>
<keyword evidence="5" id="KW-0804">Transcription</keyword>
<evidence type="ECO:0000313" key="11">
    <source>
        <dbReference type="Proteomes" id="UP000012960"/>
    </source>
</evidence>
<sequence>MGRSPCCEKAHTNKGAWTKEEGQKLISYIRTHGEGCWRSLPKAAGLFRCGKSCRLRWINYLRPDLKRGKFTEEEDELIIELHGLLGNKWSLIAGRLPGRTDNDIKNYWNTHIKRKLLSRGIDPQSHGPASGNAAPRRQGITTMAQDMILSEAPVDCCDKTISSVGASQDDDRCVDLDLGLSMSLPGRSPERLPQTSVAPATAAASSCAQPLRLCCHLGFQSGEACGCPATKNPRLLRANTS</sequence>
<keyword evidence="4" id="KW-0238">DNA-binding</keyword>
<evidence type="ECO:0000313" key="9">
    <source>
        <dbReference type="EMBL" id="CAG1838887.1"/>
    </source>
</evidence>
<dbReference type="SMART" id="SM00717">
    <property type="entry name" value="SANT"/>
    <property type="match status" value="2"/>
</dbReference>
<organism evidence="10 11">
    <name type="scientific">Musa acuminata subsp. malaccensis</name>
    <name type="common">Wild banana</name>
    <name type="synonym">Musa malaccensis</name>
    <dbReference type="NCBI Taxonomy" id="214687"/>
    <lineage>
        <taxon>Eukaryota</taxon>
        <taxon>Viridiplantae</taxon>
        <taxon>Streptophyta</taxon>
        <taxon>Embryophyta</taxon>
        <taxon>Tracheophyta</taxon>
        <taxon>Spermatophyta</taxon>
        <taxon>Magnoliopsida</taxon>
        <taxon>Liliopsida</taxon>
        <taxon>Zingiberales</taxon>
        <taxon>Musaceae</taxon>
        <taxon>Musa</taxon>
    </lineage>
</organism>
<dbReference type="FunFam" id="1.10.10.60:FF:000394">
    <property type="entry name" value="MYB transcription factor"/>
    <property type="match status" value="1"/>
</dbReference>
<evidence type="ECO:0000256" key="2">
    <source>
        <dbReference type="ARBA" id="ARBA00022737"/>
    </source>
</evidence>
<comment type="subcellular location">
    <subcellularLocation>
        <location evidence="1">Nucleus</location>
    </subcellularLocation>
</comment>
<feature type="domain" description="HTH myb-type" evidence="8">
    <location>
        <begin position="9"/>
        <end position="61"/>
    </location>
</feature>
<keyword evidence="6" id="KW-0539">Nucleus</keyword>
<evidence type="ECO:0000256" key="1">
    <source>
        <dbReference type="ARBA" id="ARBA00004123"/>
    </source>
</evidence>
<evidence type="ECO:0000313" key="10">
    <source>
        <dbReference type="EnsemblPlants" id="Ma05_p18420.1"/>
    </source>
</evidence>
<dbReference type="PANTHER" id="PTHR47999">
    <property type="entry name" value="TRANSCRIPTION FACTOR MYB8-RELATED-RELATED"/>
    <property type="match status" value="1"/>
</dbReference>
<dbReference type="PROSITE" id="PS51294">
    <property type="entry name" value="HTH_MYB"/>
    <property type="match status" value="2"/>
</dbReference>
<name>A0A804J5W1_MUSAM</name>
<dbReference type="InterPro" id="IPR015495">
    <property type="entry name" value="Myb_TF_plants"/>
</dbReference>
<dbReference type="InterPro" id="IPR017930">
    <property type="entry name" value="Myb_dom"/>
</dbReference>
<dbReference type="Gene3D" id="1.10.10.60">
    <property type="entry name" value="Homeodomain-like"/>
    <property type="match status" value="2"/>
</dbReference>
<feature type="domain" description="Myb-like" evidence="7">
    <location>
        <begin position="9"/>
        <end position="61"/>
    </location>
</feature>
<keyword evidence="3" id="KW-0805">Transcription regulation</keyword>
<keyword evidence="11" id="KW-1185">Reference proteome</keyword>
<dbReference type="GO" id="GO:0006355">
    <property type="term" value="P:regulation of DNA-templated transcription"/>
    <property type="evidence" value="ECO:0000318"/>
    <property type="project" value="GO_Central"/>
</dbReference>
<protein>
    <submittedName>
        <fullName evidence="9">(wild Malaysian banana) hypothetical protein</fullName>
    </submittedName>
</protein>
<dbReference type="InterPro" id="IPR001005">
    <property type="entry name" value="SANT/Myb"/>
</dbReference>
<dbReference type="Pfam" id="PF00249">
    <property type="entry name" value="Myb_DNA-binding"/>
    <property type="match status" value="2"/>
</dbReference>
<dbReference type="EMBL" id="HG996470">
    <property type="protein sequence ID" value="CAG1838887.1"/>
    <property type="molecule type" value="Genomic_DNA"/>
</dbReference>
<evidence type="ECO:0000259" key="8">
    <source>
        <dbReference type="PROSITE" id="PS51294"/>
    </source>
</evidence>
<proteinExistence type="predicted"/>
<reference evidence="9" key="1">
    <citation type="submission" date="2021-03" db="EMBL/GenBank/DDBJ databases">
        <authorList>
            <consortium name="Genoscope - CEA"/>
            <person name="William W."/>
        </authorList>
    </citation>
    <scope>NUCLEOTIDE SEQUENCE</scope>
    <source>
        <strain evidence="9">Doubled-haploid Pahang</strain>
    </source>
</reference>
<dbReference type="PANTHER" id="PTHR47999:SF118">
    <property type="entry name" value="OS11G0180900 PROTEIN"/>
    <property type="match status" value="1"/>
</dbReference>
<dbReference type="GO" id="GO:0005634">
    <property type="term" value="C:nucleus"/>
    <property type="evidence" value="ECO:0000318"/>
    <property type="project" value="GO_Central"/>
</dbReference>